<dbReference type="InterPro" id="IPR023346">
    <property type="entry name" value="Lysozyme-like_dom_sf"/>
</dbReference>
<organism evidence="1 3">
    <name type="scientific">Pseudomonas congelans</name>
    <dbReference type="NCBI Taxonomy" id="200452"/>
    <lineage>
        <taxon>Bacteria</taxon>
        <taxon>Pseudomonadati</taxon>
        <taxon>Pseudomonadota</taxon>
        <taxon>Gammaproteobacteria</taxon>
        <taxon>Pseudomonadales</taxon>
        <taxon>Pseudomonadaceae</taxon>
        <taxon>Pseudomonas</taxon>
    </lineage>
</organism>
<gene>
    <name evidence="1" type="ORF">ALO92_03085</name>
    <name evidence="2" type="ORF">SAMN05216596_10283</name>
</gene>
<comment type="caution">
    <text evidence="1">The sequence shown here is derived from an EMBL/GenBank/DDBJ whole genome shotgun (WGS) entry which is preliminary data.</text>
</comment>
<reference evidence="2 4" key="2">
    <citation type="submission" date="2016-10" db="EMBL/GenBank/DDBJ databases">
        <authorList>
            <person name="Varghese N."/>
            <person name="Submissions S."/>
        </authorList>
    </citation>
    <scope>NUCLEOTIDE SEQUENCE [LARGE SCALE GENOMIC DNA]</scope>
    <source>
        <strain evidence="2 4">DSM 14939</strain>
    </source>
</reference>
<name>A0A0P9LUF1_9PSED</name>
<proteinExistence type="predicted"/>
<evidence type="ECO:0000313" key="1">
    <source>
        <dbReference type="EMBL" id="KPW82042.1"/>
    </source>
</evidence>
<dbReference type="Gene3D" id="1.10.530.10">
    <property type="match status" value="1"/>
</dbReference>
<dbReference type="Proteomes" id="UP000050411">
    <property type="component" value="Unassembled WGS sequence"/>
</dbReference>
<dbReference type="AlphaFoldDB" id="A0A0P9LUF1"/>
<dbReference type="Proteomes" id="UP000183042">
    <property type="component" value="Unassembled WGS sequence"/>
</dbReference>
<accession>A0A0P9LUF1</accession>
<keyword evidence="4" id="KW-1185">Reference proteome</keyword>
<protein>
    <submittedName>
        <fullName evidence="1">Lytic transglycosylase</fullName>
    </submittedName>
    <submittedName>
        <fullName evidence="2">Transglycosylase SLT domain-containing protein</fullName>
    </submittedName>
</protein>
<dbReference type="RefSeq" id="WP_010427638.1">
    <property type="nucleotide sequence ID" value="NZ_FNJH01000002.1"/>
</dbReference>
<evidence type="ECO:0000313" key="2">
    <source>
        <dbReference type="EMBL" id="SDO87315.1"/>
    </source>
</evidence>
<dbReference type="SUPFAM" id="SSF53955">
    <property type="entry name" value="Lysozyme-like"/>
    <property type="match status" value="1"/>
</dbReference>
<evidence type="ECO:0000313" key="3">
    <source>
        <dbReference type="Proteomes" id="UP000050411"/>
    </source>
</evidence>
<dbReference type="GeneID" id="65074639"/>
<dbReference type="PATRIC" id="fig|200452.3.peg.3701"/>
<sequence length="191" mass="21486">MNVSSPGMRRGCCKRTGQAGALLVFLGLFMADLAWARPPTAYRQVAEAAGVPEQLLYAVAQTESNTRLQIGFYPWPWTLNVKGKPLRFETRELACQAVHKAIVEEGIYAVDIGLTQQNWGYIGRARFREPCDALHPIHNLQSAALLLRQYYQQTGDWVSAAGMYHRPAGGEPARLYKSKIQERLRHMVADR</sequence>
<dbReference type="EMBL" id="FNJH01000002">
    <property type="protein sequence ID" value="SDO87315.1"/>
    <property type="molecule type" value="Genomic_DNA"/>
</dbReference>
<evidence type="ECO:0000313" key="4">
    <source>
        <dbReference type="Proteomes" id="UP000183042"/>
    </source>
</evidence>
<dbReference type="EMBL" id="LJQB01000086">
    <property type="protein sequence ID" value="KPW82042.1"/>
    <property type="molecule type" value="Genomic_DNA"/>
</dbReference>
<reference evidence="1 3" key="1">
    <citation type="submission" date="2015-09" db="EMBL/GenBank/DDBJ databases">
        <title>Genome announcement of multiple Pseudomonas syringae strains.</title>
        <authorList>
            <person name="Thakur S."/>
            <person name="Wang P.W."/>
            <person name="Gong Y."/>
            <person name="Weir B.S."/>
            <person name="Guttman D.S."/>
        </authorList>
    </citation>
    <scope>NUCLEOTIDE SEQUENCE [LARGE SCALE GENOMIC DNA]</scope>
    <source>
        <strain evidence="1 3">ICMP19117</strain>
    </source>
</reference>